<accession>A0ABM1SWG6</accession>
<dbReference type="InterPro" id="IPR050895">
    <property type="entry name" value="XK-related_scramblase"/>
</dbReference>
<sequence>MADKYGTYSLQNKDGDEEDVEKDEDCTGCHESEMEHHYGPSQICCIPLPRLLWLFVNFVAPTIIFLLSYVSDIVSDAAVSARHYADGNIWWFALTLSLIFTPAIMFALFGILKVARDQKIIFPKKLLWILFYAVSAVWLIIWPLFRYLKMLYYGFKILTNKTRQMDYIKYLKEVENEDAKFQKVFKAFLESAPQLLLQLYILLSNPPEEQNAYTVVTQVVGVSFSLISLTNVVTSFEIENYQKRKIQEVIAAAPIARSDMEISEEDEKHSEVCCVGIEFLWWFFSIGARVIALAMFGSVYTYWLFLVCGLHVLIMSTFILVYSLDSAKGENVVLALFMGFIYIFCFVEYKVNFSQLGKIAALYILYYILSFTENTVMILLAYFTAPRSYWFHPTILICHFVGFFLGVVFMLFYLGLFRPFHLKQIRKMFSPVPPSKGGNE</sequence>
<evidence type="ECO:0000256" key="4">
    <source>
        <dbReference type="ARBA" id="ARBA00022692"/>
    </source>
</evidence>
<keyword evidence="3" id="KW-1003">Cell membrane</keyword>
<dbReference type="InterPro" id="IPR018629">
    <property type="entry name" value="XK-rel"/>
</dbReference>
<evidence type="ECO:0000256" key="5">
    <source>
        <dbReference type="ARBA" id="ARBA00022989"/>
    </source>
</evidence>
<evidence type="ECO:0000256" key="2">
    <source>
        <dbReference type="ARBA" id="ARBA00008789"/>
    </source>
</evidence>
<feature type="region of interest" description="Disordered" evidence="8">
    <location>
        <begin position="1"/>
        <end position="22"/>
    </location>
</feature>
<evidence type="ECO:0000256" key="8">
    <source>
        <dbReference type="SAM" id="MobiDB-lite"/>
    </source>
</evidence>
<dbReference type="GeneID" id="111087048"/>
<evidence type="ECO:0000313" key="10">
    <source>
        <dbReference type="RefSeq" id="XP_022247972.1"/>
    </source>
</evidence>
<organism evidence="9 10">
    <name type="scientific">Limulus polyphemus</name>
    <name type="common">Atlantic horseshoe crab</name>
    <dbReference type="NCBI Taxonomy" id="6850"/>
    <lineage>
        <taxon>Eukaryota</taxon>
        <taxon>Metazoa</taxon>
        <taxon>Ecdysozoa</taxon>
        <taxon>Arthropoda</taxon>
        <taxon>Chelicerata</taxon>
        <taxon>Merostomata</taxon>
        <taxon>Xiphosura</taxon>
        <taxon>Limulidae</taxon>
        <taxon>Limulus</taxon>
    </lineage>
</organism>
<feature type="transmembrane region" description="Helical" evidence="7">
    <location>
        <begin position="330"/>
        <end position="349"/>
    </location>
</feature>
<feature type="transmembrane region" description="Helical" evidence="7">
    <location>
        <begin position="126"/>
        <end position="145"/>
    </location>
</feature>
<dbReference type="RefSeq" id="XP_022247972.1">
    <property type="nucleotide sequence ID" value="XM_022392264.1"/>
</dbReference>
<protein>
    <recommendedName>
        <fullName evidence="7">XK-related protein</fullName>
    </recommendedName>
</protein>
<comment type="similarity">
    <text evidence="2 7">Belongs to the XK family.</text>
</comment>
<feature type="transmembrane region" description="Helical" evidence="7">
    <location>
        <begin position="303"/>
        <end position="324"/>
    </location>
</feature>
<keyword evidence="6 7" id="KW-0472">Membrane</keyword>
<evidence type="ECO:0000256" key="7">
    <source>
        <dbReference type="RuleBase" id="RU910716"/>
    </source>
</evidence>
<evidence type="ECO:0000256" key="6">
    <source>
        <dbReference type="ARBA" id="ARBA00023136"/>
    </source>
</evidence>
<dbReference type="PANTHER" id="PTHR16024">
    <property type="entry name" value="XK-RELATED PROTEIN"/>
    <property type="match status" value="1"/>
</dbReference>
<feature type="transmembrane region" description="Helical" evidence="7">
    <location>
        <begin position="89"/>
        <end position="114"/>
    </location>
</feature>
<dbReference type="Proteomes" id="UP000694941">
    <property type="component" value="Unplaced"/>
</dbReference>
<keyword evidence="5 7" id="KW-1133">Transmembrane helix</keyword>
<name>A0ABM1SWG6_LIMPO</name>
<evidence type="ECO:0000256" key="1">
    <source>
        <dbReference type="ARBA" id="ARBA00004651"/>
    </source>
</evidence>
<keyword evidence="4 7" id="KW-0812">Transmembrane</keyword>
<comment type="subcellular location">
    <subcellularLocation>
        <location evidence="1">Cell membrane</location>
        <topology evidence="1">Multi-pass membrane protein</topology>
    </subcellularLocation>
    <subcellularLocation>
        <location evidence="7">Membrane</location>
        <topology evidence="7">Multi-pass membrane protein</topology>
    </subcellularLocation>
</comment>
<evidence type="ECO:0000256" key="3">
    <source>
        <dbReference type="ARBA" id="ARBA00022475"/>
    </source>
</evidence>
<keyword evidence="9" id="KW-1185">Reference proteome</keyword>
<feature type="transmembrane region" description="Helical" evidence="7">
    <location>
        <begin position="51"/>
        <end position="69"/>
    </location>
</feature>
<gene>
    <name evidence="10" type="primary">LOC111087048</name>
</gene>
<dbReference type="PANTHER" id="PTHR16024:SF6">
    <property type="entry name" value="XK-RELATED PROTEIN"/>
    <property type="match status" value="1"/>
</dbReference>
<feature type="transmembrane region" description="Helical" evidence="7">
    <location>
        <begin position="361"/>
        <end position="383"/>
    </location>
</feature>
<proteinExistence type="inferred from homology"/>
<dbReference type="Pfam" id="PF09815">
    <property type="entry name" value="XK-related"/>
    <property type="match status" value="1"/>
</dbReference>
<evidence type="ECO:0000313" key="9">
    <source>
        <dbReference type="Proteomes" id="UP000694941"/>
    </source>
</evidence>
<feature type="transmembrane region" description="Helical" evidence="7">
    <location>
        <begin position="389"/>
        <end position="417"/>
    </location>
</feature>
<reference evidence="10" key="1">
    <citation type="submission" date="2025-08" db="UniProtKB">
        <authorList>
            <consortium name="RefSeq"/>
        </authorList>
    </citation>
    <scope>IDENTIFICATION</scope>
    <source>
        <tissue evidence="10">Muscle</tissue>
    </source>
</reference>